<evidence type="ECO:0000313" key="2">
    <source>
        <dbReference type="Proteomes" id="UP000621516"/>
    </source>
</evidence>
<dbReference type="Pfam" id="PF02082">
    <property type="entry name" value="Rrf2"/>
    <property type="match status" value="1"/>
</dbReference>
<dbReference type="InterPro" id="IPR036390">
    <property type="entry name" value="WH_DNA-bd_sf"/>
</dbReference>
<dbReference type="InterPro" id="IPR036388">
    <property type="entry name" value="WH-like_DNA-bd_sf"/>
</dbReference>
<dbReference type="GO" id="GO:0003700">
    <property type="term" value="F:DNA-binding transcription factor activity"/>
    <property type="evidence" value="ECO:0007669"/>
    <property type="project" value="TreeGrafter"/>
</dbReference>
<name>A0A8J6PRE7_9FLAO</name>
<sequence>MFSKACEYGIRASIFIALNSFEGRRVSPKEIAAEIDSPQAFTAKILQALVRHNVIQSVKGAYGGFEIDKNRIKDIKLSDIVDAIDGDNIYKGCGLGLKACDEDRPCPMHDKFKVVREELKTMLESTNLEDLALDIKEGDTFLRR</sequence>
<dbReference type="Proteomes" id="UP000621516">
    <property type="component" value="Unassembled WGS sequence"/>
</dbReference>
<reference evidence="1 2" key="1">
    <citation type="journal article" date="2018" name="J. Microbiol.">
        <title>Aestuariibaculum marinum sp. nov., a marine bacterium isolated from seawater in South Korea.</title>
        <authorList>
            <person name="Choi J."/>
            <person name="Lee D."/>
            <person name="Jang J.H."/>
            <person name="Cha S."/>
            <person name="Seo T."/>
        </authorList>
    </citation>
    <scope>NUCLEOTIDE SEQUENCE [LARGE SCALE GENOMIC DNA]</scope>
    <source>
        <strain evidence="1 2">IP7</strain>
    </source>
</reference>
<organism evidence="1 2">
    <name type="scientific">Aestuariibaculum marinum</name>
    <dbReference type="NCBI Taxonomy" id="2683592"/>
    <lineage>
        <taxon>Bacteria</taxon>
        <taxon>Pseudomonadati</taxon>
        <taxon>Bacteroidota</taxon>
        <taxon>Flavobacteriia</taxon>
        <taxon>Flavobacteriales</taxon>
        <taxon>Flavobacteriaceae</taxon>
    </lineage>
</organism>
<dbReference type="Gene3D" id="1.10.10.10">
    <property type="entry name" value="Winged helix-like DNA-binding domain superfamily/Winged helix DNA-binding domain"/>
    <property type="match status" value="1"/>
</dbReference>
<comment type="caution">
    <text evidence="1">The sequence shown here is derived from an EMBL/GenBank/DDBJ whole genome shotgun (WGS) entry which is preliminary data.</text>
</comment>
<dbReference type="NCBIfam" id="TIGR00738">
    <property type="entry name" value="rrf2_super"/>
    <property type="match status" value="1"/>
</dbReference>
<dbReference type="SUPFAM" id="SSF46785">
    <property type="entry name" value="Winged helix' DNA-binding domain"/>
    <property type="match status" value="1"/>
</dbReference>
<dbReference type="PANTHER" id="PTHR33221">
    <property type="entry name" value="WINGED HELIX-TURN-HELIX TRANSCRIPTIONAL REGULATOR, RRF2 FAMILY"/>
    <property type="match status" value="1"/>
</dbReference>
<proteinExistence type="predicted"/>
<evidence type="ECO:0000313" key="1">
    <source>
        <dbReference type="EMBL" id="MBD0822862.1"/>
    </source>
</evidence>
<protein>
    <submittedName>
        <fullName evidence="1">Rrf2 family transcriptional regulator</fullName>
    </submittedName>
</protein>
<dbReference type="PROSITE" id="PS51197">
    <property type="entry name" value="HTH_RRF2_2"/>
    <property type="match status" value="1"/>
</dbReference>
<keyword evidence="2" id="KW-1185">Reference proteome</keyword>
<accession>A0A8J6PRE7</accession>
<dbReference type="EMBL" id="JACVXD010000001">
    <property type="protein sequence ID" value="MBD0822862.1"/>
    <property type="molecule type" value="Genomic_DNA"/>
</dbReference>
<dbReference type="PANTHER" id="PTHR33221:SF15">
    <property type="entry name" value="HTH-TYPE TRANSCRIPTIONAL REGULATOR YWGB-RELATED"/>
    <property type="match status" value="1"/>
</dbReference>
<dbReference type="RefSeq" id="WP_188222169.1">
    <property type="nucleotide sequence ID" value="NZ_JACVXD010000001.1"/>
</dbReference>
<dbReference type="AlphaFoldDB" id="A0A8J6PRE7"/>
<dbReference type="InterPro" id="IPR000944">
    <property type="entry name" value="Tscrpt_reg_Rrf2"/>
</dbReference>
<gene>
    <name evidence="1" type="ORF">ICJ85_02405</name>
</gene>
<dbReference type="GO" id="GO:0005829">
    <property type="term" value="C:cytosol"/>
    <property type="evidence" value="ECO:0007669"/>
    <property type="project" value="TreeGrafter"/>
</dbReference>